<dbReference type="EMBL" id="CP073720">
    <property type="protein sequence ID" value="UWP80554.1"/>
    <property type="molecule type" value="Genomic_DNA"/>
</dbReference>
<feature type="region of interest" description="Disordered" evidence="1">
    <location>
        <begin position="93"/>
        <end position="124"/>
    </location>
</feature>
<feature type="region of interest" description="Disordered" evidence="1">
    <location>
        <begin position="1"/>
        <end position="43"/>
    </location>
</feature>
<reference evidence="2" key="2">
    <citation type="submission" date="2022-09" db="EMBL/GenBank/DDBJ databases">
        <title>Biosynthetic gene clusters of Dactylosporangioum fulvum.</title>
        <authorList>
            <person name="Caradec T."/>
        </authorList>
    </citation>
    <scope>NUCLEOTIDE SEQUENCE</scope>
    <source>
        <strain evidence="2">NRRL B-16292</strain>
    </source>
</reference>
<gene>
    <name evidence="2" type="ORF">Dfulv_36110</name>
</gene>
<name>A0ABY5VTZ9_9ACTN</name>
<feature type="compositionally biased region" description="Polar residues" evidence="1">
    <location>
        <begin position="33"/>
        <end position="43"/>
    </location>
</feature>
<dbReference type="Proteomes" id="UP001059617">
    <property type="component" value="Chromosome"/>
</dbReference>
<feature type="compositionally biased region" description="Low complexity" evidence="1">
    <location>
        <begin position="102"/>
        <end position="121"/>
    </location>
</feature>
<evidence type="ECO:0000313" key="2">
    <source>
        <dbReference type="EMBL" id="UWP80554.1"/>
    </source>
</evidence>
<sequence length="198" mass="21102">MMRRIRSPLVVGPAFPARTHPSRDNAPFRHQSQKNLSFPASSDTALDSSLPGVAIAAGIALLRTTADLPSPLAAGMMTAASQTALRDREFAEPITAGDERTGSTSTTNPTHTSSSSSASPPVKTIEGTAVDDIDLTGMEPVPEVAGLADTWWRGEDAVIAIYPGRSSRARIPCRAACDHLRRYPGTPDLPRLLIRRYG</sequence>
<accession>A0ABY5VTZ9</accession>
<evidence type="ECO:0000256" key="1">
    <source>
        <dbReference type="SAM" id="MobiDB-lite"/>
    </source>
</evidence>
<keyword evidence="3" id="KW-1185">Reference proteome</keyword>
<proteinExistence type="predicted"/>
<protein>
    <submittedName>
        <fullName evidence="2">Uncharacterized protein</fullName>
    </submittedName>
</protein>
<evidence type="ECO:0000313" key="3">
    <source>
        <dbReference type="Proteomes" id="UP001059617"/>
    </source>
</evidence>
<reference evidence="2" key="1">
    <citation type="submission" date="2021-04" db="EMBL/GenBank/DDBJ databases">
        <authorList>
            <person name="Hartkoorn R.C."/>
            <person name="Beaudoing E."/>
            <person name="Hot D."/>
        </authorList>
    </citation>
    <scope>NUCLEOTIDE SEQUENCE</scope>
    <source>
        <strain evidence="2">NRRL B-16292</strain>
    </source>
</reference>
<organism evidence="2 3">
    <name type="scientific">Dactylosporangium fulvum</name>
    <dbReference type="NCBI Taxonomy" id="53359"/>
    <lineage>
        <taxon>Bacteria</taxon>
        <taxon>Bacillati</taxon>
        <taxon>Actinomycetota</taxon>
        <taxon>Actinomycetes</taxon>
        <taxon>Micromonosporales</taxon>
        <taxon>Micromonosporaceae</taxon>
        <taxon>Dactylosporangium</taxon>
    </lineage>
</organism>
<dbReference type="RefSeq" id="WP_259858316.1">
    <property type="nucleotide sequence ID" value="NZ_BAAAST010000043.1"/>
</dbReference>